<reference evidence="4" key="1">
    <citation type="journal article" date="2016" name="Nat. Commun.">
        <title>Genome analysis of three Pneumocystis species reveals adaptation mechanisms to life exclusively in mammalian hosts.</title>
        <authorList>
            <person name="Ma L."/>
            <person name="Chen Z."/>
            <person name="Huang D.W."/>
            <person name="Kutty G."/>
            <person name="Ishihara M."/>
            <person name="Wang H."/>
            <person name="Abouelleil A."/>
            <person name="Bishop L."/>
            <person name="Davey E."/>
            <person name="Deng R."/>
            <person name="Deng X."/>
            <person name="Fan L."/>
            <person name="Fantoni G."/>
            <person name="Fitzgerald M."/>
            <person name="Gogineni E."/>
            <person name="Goldberg J.M."/>
            <person name="Handley G."/>
            <person name="Hu X."/>
            <person name="Huber C."/>
            <person name="Jiao X."/>
            <person name="Jones K."/>
            <person name="Levin J.Z."/>
            <person name="Liu Y."/>
            <person name="Macdonald P."/>
            <person name="Melnikov A."/>
            <person name="Raley C."/>
            <person name="Sassi M."/>
            <person name="Sherman B.T."/>
            <person name="Song X."/>
            <person name="Sykes S."/>
            <person name="Tran B."/>
            <person name="Walsh L."/>
            <person name="Xia Y."/>
            <person name="Yang J."/>
            <person name="Young S."/>
            <person name="Zeng Q."/>
            <person name="Zheng X."/>
            <person name="Stephens R."/>
            <person name="Nusbaum C."/>
            <person name="Birren B.W."/>
            <person name="Azadi P."/>
            <person name="Lempicki R.A."/>
            <person name="Cuomo C.A."/>
            <person name="Kovacs J.A."/>
        </authorList>
    </citation>
    <scope>NUCLEOTIDE SEQUENCE [LARGE SCALE GENOMIC DNA]</scope>
    <source>
        <strain evidence="4">B80</strain>
    </source>
</reference>
<evidence type="ECO:0000259" key="2">
    <source>
        <dbReference type="Pfam" id="PF22877"/>
    </source>
</evidence>
<accession>A0A0W4ZF20</accession>
<dbReference type="RefSeq" id="XP_018225166.1">
    <property type="nucleotide sequence ID" value="XM_018371006.1"/>
</dbReference>
<sequence>MCLRGVNLLENQTSNLPYLINNSLVINSEKKEGTFSRKIRDSSESEVLESWEELLDKQNDESEPSLEGKSLSEGNLQKKGSETLHSLNSENQPTVIANILEISNMPANTCSDDIYKAFDISKDEMTIKWINGTKARLYFPTEEIAIKTYFKYLSSSSSIGTVSPLPPDYRSIHSSTSSAFTSRTKTPLTTFHKNTFLTTLEPSKYIFDERPIKTTTVVKRLITGVLGTRFSHTPKEKAYDQMMIRQFLDTVKENEAFELRKKEIWEKNF</sequence>
<feature type="region of interest" description="Disordered" evidence="1">
    <location>
        <begin position="56"/>
        <end position="75"/>
    </location>
</feature>
<dbReference type="EMBL" id="LFVZ01000011">
    <property type="protein sequence ID" value="KTW26975.1"/>
    <property type="molecule type" value="Genomic_DNA"/>
</dbReference>
<dbReference type="Proteomes" id="UP000054454">
    <property type="component" value="Unassembled WGS sequence"/>
</dbReference>
<protein>
    <recommendedName>
        <fullName evidence="2">Thc1 RRM domain-containing protein</fullName>
    </recommendedName>
</protein>
<dbReference type="VEuPathDB" id="FungiDB:T552_02466"/>
<organism evidence="3 4">
    <name type="scientific">Pneumocystis carinii (strain B80)</name>
    <name type="common">Rat pneumocystis pneumonia agent</name>
    <name type="synonym">Pneumocystis carinii f. sp. carinii</name>
    <dbReference type="NCBI Taxonomy" id="1408658"/>
    <lineage>
        <taxon>Eukaryota</taxon>
        <taxon>Fungi</taxon>
        <taxon>Dikarya</taxon>
        <taxon>Ascomycota</taxon>
        <taxon>Taphrinomycotina</taxon>
        <taxon>Pneumocystomycetes</taxon>
        <taxon>Pneumocystaceae</taxon>
        <taxon>Pneumocystis</taxon>
    </lineage>
</organism>
<feature type="domain" description="Thc1 RRM" evidence="2">
    <location>
        <begin position="113"/>
        <end position="160"/>
    </location>
</feature>
<evidence type="ECO:0000313" key="4">
    <source>
        <dbReference type="Proteomes" id="UP000054454"/>
    </source>
</evidence>
<dbReference type="Pfam" id="PF22877">
    <property type="entry name" value="RRM_Thc1"/>
    <property type="match status" value="1"/>
</dbReference>
<comment type="caution">
    <text evidence="3">The sequence shown here is derived from an EMBL/GenBank/DDBJ whole genome shotgun (WGS) entry which is preliminary data.</text>
</comment>
<evidence type="ECO:0000256" key="1">
    <source>
        <dbReference type="SAM" id="MobiDB-lite"/>
    </source>
</evidence>
<dbReference type="InterPro" id="IPR053800">
    <property type="entry name" value="Thc1_RRM"/>
</dbReference>
<evidence type="ECO:0000313" key="3">
    <source>
        <dbReference type="EMBL" id="KTW26975.1"/>
    </source>
</evidence>
<name>A0A0W4ZF20_PNEC8</name>
<proteinExistence type="predicted"/>
<dbReference type="OrthoDB" id="5418203at2759"/>
<keyword evidence="4" id="KW-1185">Reference proteome</keyword>
<gene>
    <name evidence="3" type="ORF">T552_02466</name>
</gene>
<dbReference type="GeneID" id="28937209"/>
<dbReference type="AlphaFoldDB" id="A0A0W4ZF20"/>